<feature type="domain" description="F-box" evidence="1">
    <location>
        <begin position="18"/>
        <end position="58"/>
    </location>
</feature>
<proteinExistence type="predicted"/>
<dbReference type="CDD" id="cd09917">
    <property type="entry name" value="F-box_SF"/>
    <property type="match status" value="1"/>
</dbReference>
<reference evidence="3" key="1">
    <citation type="journal article" date="2018" name="Gigascience">
        <title>Genome assembly of the Pink Ipe (Handroanthus impetiginosus, Bignoniaceae), a highly valued, ecologically keystone Neotropical timber forest tree.</title>
        <authorList>
            <person name="Silva-Junior O.B."/>
            <person name="Grattapaglia D."/>
            <person name="Novaes E."/>
            <person name="Collevatti R.G."/>
        </authorList>
    </citation>
    <scope>NUCLEOTIDE SEQUENCE [LARGE SCALE GENOMIC DNA]</scope>
    <source>
        <strain evidence="3">cv. UFG-1</strain>
    </source>
</reference>
<dbReference type="PANTHER" id="PTHR39741:SF14">
    <property type="entry name" value="F-BOX DOMAIN-CONTAINING PROTEIN"/>
    <property type="match status" value="1"/>
</dbReference>
<protein>
    <recommendedName>
        <fullName evidence="1">F-box domain-containing protein</fullName>
    </recommendedName>
</protein>
<evidence type="ECO:0000313" key="2">
    <source>
        <dbReference type="EMBL" id="PIN16249.1"/>
    </source>
</evidence>
<dbReference type="STRING" id="429701.A0A2G9HFD8"/>
<dbReference type="Proteomes" id="UP000231279">
    <property type="component" value="Unassembled WGS sequence"/>
</dbReference>
<dbReference type="Gene3D" id="1.20.1280.50">
    <property type="match status" value="1"/>
</dbReference>
<name>A0A2G9HFD8_9LAMI</name>
<dbReference type="EMBL" id="NKXS01001920">
    <property type="protein sequence ID" value="PIN16249.1"/>
    <property type="molecule type" value="Genomic_DNA"/>
</dbReference>
<sequence>MAPSENSGIDFVVYLQFDIIMRIMSLLNDPLDVVRASAVSRAWHHFVINNSLLKNLCIKNAPAISTFDSIIVQEDGALTVIDYRSEHPLSFEVLKKDHIMYSYLLQALSRSSIAPKDILECVLGASSTQSYPEESIVNVLLPCRRFLWGDSYWSSRGCRVSNVPEKILFKLCGDVSIVTDIQIRPAQRLDHHVYSAISVRFRMGHSKSYRDLRPNIVQSLPLGEIDENNYVWSYTSPVFPMLEEASLQTFSLPEPVLCIGGYLEVELLDKAQKDSVNGLYYTCLGHVRIWGHSLMPAFDVQMGESGSISLKYRPDAAEYALDYLLYDGDESDDEGIPDLSASQDRPMLLVQIENLIKLRMFP</sequence>
<dbReference type="InterPro" id="IPR055336">
    <property type="entry name" value="At4g00755-like"/>
</dbReference>
<comment type="caution">
    <text evidence="2">The sequence shown here is derived from an EMBL/GenBank/DDBJ whole genome shotgun (WGS) entry which is preliminary data.</text>
</comment>
<dbReference type="OrthoDB" id="63379at2759"/>
<organism evidence="2 3">
    <name type="scientific">Handroanthus impetiginosus</name>
    <dbReference type="NCBI Taxonomy" id="429701"/>
    <lineage>
        <taxon>Eukaryota</taxon>
        <taxon>Viridiplantae</taxon>
        <taxon>Streptophyta</taxon>
        <taxon>Embryophyta</taxon>
        <taxon>Tracheophyta</taxon>
        <taxon>Spermatophyta</taxon>
        <taxon>Magnoliopsida</taxon>
        <taxon>eudicotyledons</taxon>
        <taxon>Gunneridae</taxon>
        <taxon>Pentapetalae</taxon>
        <taxon>asterids</taxon>
        <taxon>lamiids</taxon>
        <taxon>Lamiales</taxon>
        <taxon>Bignoniaceae</taxon>
        <taxon>Crescentiina</taxon>
        <taxon>Tabebuia alliance</taxon>
        <taxon>Handroanthus</taxon>
    </lineage>
</organism>
<dbReference type="AlphaFoldDB" id="A0A2G9HFD8"/>
<dbReference type="PANTHER" id="PTHR39741">
    <property type="entry name" value="F-BOX DOMAIN CONTAINING PROTEIN, EXPRESSED"/>
    <property type="match status" value="1"/>
</dbReference>
<dbReference type="InterPro" id="IPR036047">
    <property type="entry name" value="F-box-like_dom_sf"/>
</dbReference>
<keyword evidence="3" id="KW-1185">Reference proteome</keyword>
<dbReference type="Pfam" id="PF12937">
    <property type="entry name" value="F-box-like"/>
    <property type="match status" value="1"/>
</dbReference>
<dbReference type="InterPro" id="IPR001810">
    <property type="entry name" value="F-box_dom"/>
</dbReference>
<gene>
    <name evidence="2" type="ORF">CDL12_11126</name>
</gene>
<accession>A0A2G9HFD8</accession>
<evidence type="ECO:0000313" key="3">
    <source>
        <dbReference type="Proteomes" id="UP000231279"/>
    </source>
</evidence>
<dbReference type="SUPFAM" id="SSF81383">
    <property type="entry name" value="F-box domain"/>
    <property type="match status" value="1"/>
</dbReference>
<evidence type="ECO:0000259" key="1">
    <source>
        <dbReference type="Pfam" id="PF12937"/>
    </source>
</evidence>